<protein>
    <submittedName>
        <fullName evidence="1">Uncharacterized protein</fullName>
    </submittedName>
</protein>
<dbReference type="EMBL" id="JAPEIS010000010">
    <property type="protein sequence ID" value="KAJ8062130.1"/>
    <property type="molecule type" value="Genomic_DNA"/>
</dbReference>
<evidence type="ECO:0000313" key="1">
    <source>
        <dbReference type="EMBL" id="KAJ8062130.1"/>
    </source>
</evidence>
<organism evidence="1 2">
    <name type="scientific">Sclerotinia nivalis</name>
    <dbReference type="NCBI Taxonomy" id="352851"/>
    <lineage>
        <taxon>Eukaryota</taxon>
        <taxon>Fungi</taxon>
        <taxon>Dikarya</taxon>
        <taxon>Ascomycota</taxon>
        <taxon>Pezizomycotina</taxon>
        <taxon>Leotiomycetes</taxon>
        <taxon>Helotiales</taxon>
        <taxon>Sclerotiniaceae</taxon>
        <taxon>Sclerotinia</taxon>
    </lineage>
</organism>
<accession>A0A9X0DH00</accession>
<name>A0A9X0DH00_9HELO</name>
<evidence type="ECO:0000313" key="2">
    <source>
        <dbReference type="Proteomes" id="UP001152300"/>
    </source>
</evidence>
<gene>
    <name evidence="1" type="ORF">OCU04_008690</name>
</gene>
<dbReference type="AlphaFoldDB" id="A0A9X0DH00"/>
<keyword evidence="2" id="KW-1185">Reference proteome</keyword>
<reference evidence="1" key="1">
    <citation type="submission" date="2022-11" db="EMBL/GenBank/DDBJ databases">
        <title>Genome Resource of Sclerotinia nivalis Strain SnTB1, a Plant Pathogen Isolated from American Ginseng.</title>
        <authorList>
            <person name="Fan S."/>
        </authorList>
    </citation>
    <scope>NUCLEOTIDE SEQUENCE</scope>
    <source>
        <strain evidence="1">SnTB1</strain>
    </source>
</reference>
<dbReference type="Proteomes" id="UP001152300">
    <property type="component" value="Unassembled WGS sequence"/>
</dbReference>
<proteinExistence type="predicted"/>
<comment type="caution">
    <text evidence="1">The sequence shown here is derived from an EMBL/GenBank/DDBJ whole genome shotgun (WGS) entry which is preliminary data.</text>
</comment>
<sequence>MSSLTMGHESEAGAGPTVILGQGGIKAEVIDDSVSTMSEGRDLSSTEADTITVTRKEKAVGASVVFLNKVENIVALHIDMFLEFKNW</sequence>